<proteinExistence type="predicted"/>
<gene>
    <name evidence="10" type="ORF">GA0071312_0601</name>
    <name evidence="9" type="ORF">HLUCCO17_03625</name>
</gene>
<evidence type="ECO:0000313" key="11">
    <source>
        <dbReference type="Proteomes" id="UP000050497"/>
    </source>
</evidence>
<dbReference type="PROSITE" id="PS50850">
    <property type="entry name" value="MFS"/>
    <property type="match status" value="1"/>
</dbReference>
<evidence type="ECO:0000313" key="10">
    <source>
        <dbReference type="EMBL" id="SCC78979.1"/>
    </source>
</evidence>
<comment type="subcellular location">
    <subcellularLocation>
        <location evidence="1">Cell membrane</location>
        <topology evidence="1">Multi-pass membrane protein</topology>
    </subcellularLocation>
</comment>
<dbReference type="InterPro" id="IPR011701">
    <property type="entry name" value="MFS"/>
</dbReference>
<evidence type="ECO:0000256" key="2">
    <source>
        <dbReference type="ARBA" id="ARBA00022448"/>
    </source>
</evidence>
<comment type="caution">
    <text evidence="9">The sequence shown here is derived from an EMBL/GenBank/DDBJ whole genome shotgun (WGS) entry which is preliminary data.</text>
</comment>
<dbReference type="GO" id="GO:0022857">
    <property type="term" value="F:transmembrane transporter activity"/>
    <property type="evidence" value="ECO:0007669"/>
    <property type="project" value="InterPro"/>
</dbReference>
<feature type="transmembrane region" description="Helical" evidence="7">
    <location>
        <begin position="292"/>
        <end position="311"/>
    </location>
</feature>
<evidence type="ECO:0000256" key="6">
    <source>
        <dbReference type="ARBA" id="ARBA00023136"/>
    </source>
</evidence>
<sequence length="424" mass="43231">MEAPLPDAIRAARGWRGVLRDVPGLPFIMVTVALHMMMFGMLTPVMALYAQGFGIGEWQIGLMITVFAIGRLAADIPAGHAAARIGLAPLLWGGPLLCGLGSVIGALGPDYTVVLAGRMLQGVGSGIYMTAATIFCARASSPANRGRVMALFQGALLSGAAAGPALGGFAAGLMGLNGPFWVAGAIGLVTALYAFFAFRRSDETGAPGRVRHGLRGASALLLMLPFLCVLLVNLAIFLTRTAAQWQMIPLMAADRFGMGADAIGLALTLSALTNLAVLPLAGILVDTVPRGRIIVVSLLAAAAALVLIVWADSTVAFYLGMIGMGAATGLGGPAVAAHAVDVVPEEAIGPAMGMLRFAGDCGYLIGPLSLGLLVDMALVGHGGAILINAALLAGCSLIFALFAGAPVRPGEPAPLRSHRGENHD</sequence>
<dbReference type="InterPro" id="IPR050171">
    <property type="entry name" value="MFS_Transporters"/>
</dbReference>
<feature type="domain" description="Major facilitator superfamily (MFS) profile" evidence="8">
    <location>
        <begin position="24"/>
        <end position="408"/>
    </location>
</feature>
<dbReference type="Gene3D" id="1.20.1250.20">
    <property type="entry name" value="MFS general substrate transporter like domains"/>
    <property type="match status" value="1"/>
</dbReference>
<dbReference type="STRING" id="1653334.GA0071312_0601"/>
<feature type="transmembrane region" description="Helical" evidence="7">
    <location>
        <begin position="119"/>
        <end position="137"/>
    </location>
</feature>
<dbReference type="PANTHER" id="PTHR23517">
    <property type="entry name" value="RESISTANCE PROTEIN MDTM, PUTATIVE-RELATED-RELATED"/>
    <property type="match status" value="1"/>
</dbReference>
<evidence type="ECO:0000259" key="8">
    <source>
        <dbReference type="PROSITE" id="PS50850"/>
    </source>
</evidence>
<feature type="transmembrane region" description="Helical" evidence="7">
    <location>
        <begin position="317"/>
        <end position="340"/>
    </location>
</feature>
<evidence type="ECO:0000256" key="4">
    <source>
        <dbReference type="ARBA" id="ARBA00022692"/>
    </source>
</evidence>
<evidence type="ECO:0000256" key="1">
    <source>
        <dbReference type="ARBA" id="ARBA00004651"/>
    </source>
</evidence>
<dbReference type="SUPFAM" id="SSF103473">
    <property type="entry name" value="MFS general substrate transporter"/>
    <property type="match status" value="1"/>
</dbReference>
<evidence type="ECO:0000256" key="5">
    <source>
        <dbReference type="ARBA" id="ARBA00022989"/>
    </source>
</evidence>
<dbReference type="InterPro" id="IPR036259">
    <property type="entry name" value="MFS_trans_sf"/>
</dbReference>
<feature type="transmembrane region" description="Helical" evidence="7">
    <location>
        <begin position="25"/>
        <end position="49"/>
    </location>
</feature>
<dbReference type="Proteomes" id="UP000050497">
    <property type="component" value="Unassembled WGS sequence"/>
</dbReference>
<evidence type="ECO:0000313" key="9">
    <source>
        <dbReference type="EMBL" id="KPQ12269.1"/>
    </source>
</evidence>
<dbReference type="GO" id="GO:0005886">
    <property type="term" value="C:plasma membrane"/>
    <property type="evidence" value="ECO:0007669"/>
    <property type="project" value="UniProtKB-SubCell"/>
</dbReference>
<name>A0A0P8BRP0_9HYPH</name>
<dbReference type="PANTHER" id="PTHR23517:SF3">
    <property type="entry name" value="INTEGRAL MEMBRANE TRANSPORT PROTEIN"/>
    <property type="match status" value="1"/>
</dbReference>
<keyword evidence="3" id="KW-1003">Cell membrane</keyword>
<reference evidence="9 11" key="1">
    <citation type="submission" date="2015-09" db="EMBL/GenBank/DDBJ databases">
        <title>Identification and resolution of microdiversity through metagenomic sequencing of parallel consortia.</title>
        <authorList>
            <person name="Nelson W.C."/>
            <person name="Romine M.F."/>
            <person name="Lindemann S.R."/>
        </authorList>
    </citation>
    <scope>NUCLEOTIDE SEQUENCE [LARGE SCALE GENOMIC DNA]</scope>
    <source>
        <strain evidence="9">HL-109</strain>
    </source>
</reference>
<dbReference type="Proteomes" id="UP000182800">
    <property type="component" value="Unassembled WGS sequence"/>
</dbReference>
<evidence type="ECO:0000256" key="3">
    <source>
        <dbReference type="ARBA" id="ARBA00022475"/>
    </source>
</evidence>
<dbReference type="InterPro" id="IPR020846">
    <property type="entry name" value="MFS_dom"/>
</dbReference>
<protein>
    <submittedName>
        <fullName evidence="9 10">Arabinose efflux permease</fullName>
    </submittedName>
</protein>
<keyword evidence="6 7" id="KW-0472">Membrane</keyword>
<accession>A0A0P8BRP0</accession>
<feature type="transmembrane region" description="Helical" evidence="7">
    <location>
        <begin position="385"/>
        <end position="407"/>
    </location>
</feature>
<dbReference type="RefSeq" id="WP_074443553.1">
    <property type="nucleotide sequence ID" value="NZ_FMBM01000001.1"/>
</dbReference>
<evidence type="ECO:0000256" key="7">
    <source>
        <dbReference type="SAM" id="Phobius"/>
    </source>
</evidence>
<dbReference type="InterPro" id="IPR001958">
    <property type="entry name" value="Tet-R_TetA/multi-R_MdtG-like"/>
</dbReference>
<feature type="transmembrane region" description="Helical" evidence="7">
    <location>
        <begin position="55"/>
        <end position="74"/>
    </location>
</feature>
<feature type="transmembrane region" description="Helical" evidence="7">
    <location>
        <begin position="180"/>
        <end position="198"/>
    </location>
</feature>
<feature type="transmembrane region" description="Helical" evidence="7">
    <location>
        <begin position="86"/>
        <end position="107"/>
    </location>
</feature>
<dbReference type="PRINTS" id="PR01035">
    <property type="entry name" value="TCRTETA"/>
</dbReference>
<dbReference type="CDD" id="cd17325">
    <property type="entry name" value="MFS_MdtG_SLC18_like"/>
    <property type="match status" value="1"/>
</dbReference>
<keyword evidence="12" id="KW-1185">Reference proteome</keyword>
<keyword evidence="4 7" id="KW-0812">Transmembrane</keyword>
<dbReference type="EMBL" id="FMBM01000001">
    <property type="protein sequence ID" value="SCC78979.1"/>
    <property type="molecule type" value="Genomic_DNA"/>
</dbReference>
<feature type="transmembrane region" description="Helical" evidence="7">
    <location>
        <begin position="149"/>
        <end position="174"/>
    </location>
</feature>
<reference evidence="10 12" key="2">
    <citation type="submission" date="2016-08" db="EMBL/GenBank/DDBJ databases">
        <authorList>
            <person name="Varghese N."/>
            <person name="Submissions Spin"/>
        </authorList>
    </citation>
    <scope>NUCLEOTIDE SEQUENCE [LARGE SCALE GENOMIC DNA]</scope>
    <source>
        <strain evidence="10 12">HL-109</strain>
    </source>
</reference>
<feature type="transmembrane region" description="Helical" evidence="7">
    <location>
        <begin position="263"/>
        <end position="285"/>
    </location>
</feature>
<dbReference type="Pfam" id="PF07690">
    <property type="entry name" value="MFS_1"/>
    <property type="match status" value="1"/>
</dbReference>
<keyword evidence="5 7" id="KW-1133">Transmembrane helix</keyword>
<keyword evidence="2" id="KW-0813">Transport</keyword>
<feature type="transmembrane region" description="Helical" evidence="7">
    <location>
        <begin position="219"/>
        <end position="243"/>
    </location>
</feature>
<evidence type="ECO:0000313" key="12">
    <source>
        <dbReference type="Proteomes" id="UP000182800"/>
    </source>
</evidence>
<dbReference type="EMBL" id="LJSX01000003">
    <property type="protein sequence ID" value="KPQ12269.1"/>
    <property type="molecule type" value="Genomic_DNA"/>
</dbReference>
<feature type="transmembrane region" description="Helical" evidence="7">
    <location>
        <begin position="361"/>
        <end position="379"/>
    </location>
</feature>
<dbReference type="AlphaFoldDB" id="A0A0P8BRP0"/>
<organism evidence="9 11">
    <name type="scientific">Saliniramus fredricksonii</name>
    <dbReference type="NCBI Taxonomy" id="1653334"/>
    <lineage>
        <taxon>Bacteria</taxon>
        <taxon>Pseudomonadati</taxon>
        <taxon>Pseudomonadota</taxon>
        <taxon>Alphaproteobacteria</taxon>
        <taxon>Hyphomicrobiales</taxon>
        <taxon>Salinarimonadaceae</taxon>
        <taxon>Saliniramus</taxon>
    </lineage>
</organism>